<comment type="subcellular location">
    <subcellularLocation>
        <location evidence="10">Cell membrane</location>
    </subcellularLocation>
</comment>
<dbReference type="GO" id="GO:0043842">
    <property type="term" value="F:Kdo transferase activity"/>
    <property type="evidence" value="ECO:0007669"/>
    <property type="project" value="UniProtKB-EC"/>
</dbReference>
<dbReference type="PANTHER" id="PTHR42755">
    <property type="entry name" value="3-DEOXY-MANNO-OCTULOSONATE CYTIDYLYLTRANSFERASE"/>
    <property type="match status" value="1"/>
</dbReference>
<reference evidence="12" key="1">
    <citation type="submission" date="2021-03" db="EMBL/GenBank/DDBJ databases">
        <title>Sagittula salina sp. nov. strain M10.9X isolated from the marine waste.</title>
        <authorList>
            <person name="Satari L."/>
            <person name="Molina-Menor E."/>
            <person name="Vidal-Verdu A."/>
            <person name="Pascual J."/>
            <person name="Pereto J."/>
            <person name="Porcar M."/>
        </authorList>
    </citation>
    <scope>NUCLEOTIDE SEQUENCE</scope>
    <source>
        <strain evidence="12">M10.9X</strain>
    </source>
</reference>
<evidence type="ECO:0000256" key="6">
    <source>
        <dbReference type="ARBA" id="ARBA00031445"/>
    </source>
</evidence>
<dbReference type="InterPro" id="IPR038107">
    <property type="entry name" value="Glycos_transf_N_sf"/>
</dbReference>
<evidence type="ECO:0000256" key="1">
    <source>
        <dbReference type="ARBA" id="ARBA00003394"/>
    </source>
</evidence>
<dbReference type="AlphaFoldDB" id="A0A940ML12"/>
<evidence type="ECO:0000256" key="8">
    <source>
        <dbReference type="PIRSR" id="PIRSR639901-1"/>
    </source>
</evidence>
<dbReference type="Gene3D" id="3.40.50.2000">
    <property type="entry name" value="Glycogen Phosphorylase B"/>
    <property type="match status" value="1"/>
</dbReference>
<evidence type="ECO:0000259" key="11">
    <source>
        <dbReference type="Pfam" id="PF04413"/>
    </source>
</evidence>
<dbReference type="RefSeq" id="WP_209358871.1">
    <property type="nucleotide sequence ID" value="NZ_JAGISH010000001.1"/>
</dbReference>
<keyword evidence="10" id="KW-1003">Cell membrane</keyword>
<dbReference type="Pfam" id="PF04413">
    <property type="entry name" value="Glycos_transf_N"/>
    <property type="match status" value="1"/>
</dbReference>
<dbReference type="InterPro" id="IPR039901">
    <property type="entry name" value="Kdotransferase"/>
</dbReference>
<keyword evidence="10" id="KW-0472">Membrane</keyword>
<organism evidence="12 13">
    <name type="scientific">Sagittula salina</name>
    <dbReference type="NCBI Taxonomy" id="2820268"/>
    <lineage>
        <taxon>Bacteria</taxon>
        <taxon>Pseudomonadati</taxon>
        <taxon>Pseudomonadota</taxon>
        <taxon>Alphaproteobacteria</taxon>
        <taxon>Rhodobacterales</taxon>
        <taxon>Roseobacteraceae</taxon>
        <taxon>Sagittula</taxon>
    </lineage>
</organism>
<dbReference type="GO" id="GO:0005886">
    <property type="term" value="C:plasma membrane"/>
    <property type="evidence" value="ECO:0007669"/>
    <property type="project" value="UniProtKB-SubCell"/>
</dbReference>
<dbReference type="GO" id="GO:0009245">
    <property type="term" value="P:lipid A biosynthetic process"/>
    <property type="evidence" value="ECO:0007669"/>
    <property type="project" value="TreeGrafter"/>
</dbReference>
<evidence type="ECO:0000256" key="2">
    <source>
        <dbReference type="ARBA" id="ARBA00004713"/>
    </source>
</evidence>
<feature type="site" description="Transition state stabilizer" evidence="9">
    <location>
        <position position="116"/>
    </location>
</feature>
<dbReference type="GO" id="GO:0009244">
    <property type="term" value="P:lipopolysaccharide core region biosynthetic process"/>
    <property type="evidence" value="ECO:0007669"/>
    <property type="project" value="UniProtKB-UniRule"/>
</dbReference>
<name>A0A940ML12_9RHOB</name>
<keyword evidence="13" id="KW-1185">Reference proteome</keyword>
<dbReference type="Proteomes" id="UP000675940">
    <property type="component" value="Unassembled WGS sequence"/>
</dbReference>
<comment type="pathway">
    <text evidence="2 10">Bacterial outer membrane biogenesis; LPS core biosynthesis.</text>
</comment>
<dbReference type="EC" id="2.4.99.12" evidence="3 10"/>
<evidence type="ECO:0000256" key="7">
    <source>
        <dbReference type="ARBA" id="ARBA00049183"/>
    </source>
</evidence>
<evidence type="ECO:0000256" key="3">
    <source>
        <dbReference type="ARBA" id="ARBA00012621"/>
    </source>
</evidence>
<comment type="caution">
    <text evidence="12">The sequence shown here is derived from an EMBL/GenBank/DDBJ whole genome shotgun (WGS) entry which is preliminary data.</text>
</comment>
<dbReference type="PANTHER" id="PTHR42755:SF1">
    <property type="entry name" value="3-DEOXY-D-MANNO-OCTULOSONIC ACID TRANSFERASE, MITOCHONDRIAL-RELATED"/>
    <property type="match status" value="1"/>
</dbReference>
<gene>
    <name evidence="12" type="ORF">J5474_02185</name>
</gene>
<evidence type="ECO:0000256" key="9">
    <source>
        <dbReference type="PIRSR" id="PIRSR639901-2"/>
    </source>
</evidence>
<dbReference type="EMBL" id="JAGISH010000001">
    <property type="protein sequence ID" value="MBP0481299.1"/>
    <property type="molecule type" value="Genomic_DNA"/>
</dbReference>
<sequence>MMRYRLLVSLVAGMVLIRHGRGRLLAPPAPADAPPRVWLHGASNGELASVRPILMQLIAARPDLGWLVTSNTESARDMVRAWSLPGVEAEVAPVDLRRLSRKVMQDWRIVAHITLEAELWPHRVMTCKGPVLWLGARMSAATARGWARLGTLAGRVVKRIGWVSPQDEASRDRMLKLGLPEAAMGPVVDLKAFYDAPGVEAPEGLIRESCWLAASTHDGEEQTVLQAHRAARQREPDLRLVLAPRHPRRAPEIRAMIEAAGLSAGQRSRGDRPEVGDVYLADTMGEMPLWYAGCGRVFVAGSLTDRGGHTPYEPAAFGAALIHGPDLRNFRAAYDRLEAASAALCITDAEELAKALNALRSRQQAAGQAARIALRPETDLKTVCDLLLQKLPNA</sequence>
<evidence type="ECO:0000256" key="4">
    <source>
        <dbReference type="ARBA" id="ARBA00019077"/>
    </source>
</evidence>
<dbReference type="SUPFAM" id="SSF53756">
    <property type="entry name" value="UDP-Glycosyltransferase/glycogen phosphorylase"/>
    <property type="match status" value="1"/>
</dbReference>
<feature type="site" description="Transition state stabilizer" evidence="9">
    <location>
        <position position="191"/>
    </location>
</feature>
<accession>A0A940ML12</accession>
<keyword evidence="5 10" id="KW-0808">Transferase</keyword>
<protein>
    <recommendedName>
        <fullName evidence="4 10">3-deoxy-D-manno-octulosonic acid transferase</fullName>
        <shortName evidence="10">Kdo transferase</shortName>
        <ecNumber evidence="3 10">2.4.99.12</ecNumber>
    </recommendedName>
    <alternativeName>
        <fullName evidence="6 10">Lipid IV(A) 3-deoxy-D-manno-octulosonic acid transferase</fullName>
    </alternativeName>
</protein>
<dbReference type="InterPro" id="IPR007507">
    <property type="entry name" value="Glycos_transf_N"/>
</dbReference>
<keyword evidence="10" id="KW-0448">Lipopolysaccharide biosynthesis</keyword>
<comment type="similarity">
    <text evidence="10">Belongs to the glycosyltransferase group 1 family.</text>
</comment>
<evidence type="ECO:0000313" key="12">
    <source>
        <dbReference type="EMBL" id="MBP0481299.1"/>
    </source>
</evidence>
<evidence type="ECO:0000256" key="5">
    <source>
        <dbReference type="ARBA" id="ARBA00022679"/>
    </source>
</evidence>
<comment type="catalytic activity">
    <reaction evidence="7 10">
        <text>lipid IVA (E. coli) + CMP-3-deoxy-beta-D-manno-octulosonate = alpha-Kdo-(2-&gt;6)-lipid IVA (E. coli) + CMP + H(+)</text>
        <dbReference type="Rhea" id="RHEA:28066"/>
        <dbReference type="ChEBI" id="CHEBI:15378"/>
        <dbReference type="ChEBI" id="CHEBI:58603"/>
        <dbReference type="ChEBI" id="CHEBI:60364"/>
        <dbReference type="ChEBI" id="CHEBI:60377"/>
        <dbReference type="ChEBI" id="CHEBI:85987"/>
        <dbReference type="EC" id="2.4.99.12"/>
    </reaction>
</comment>
<feature type="active site" description="Proton acceptor" evidence="8">
    <location>
        <position position="46"/>
    </location>
</feature>
<evidence type="ECO:0000313" key="13">
    <source>
        <dbReference type="Proteomes" id="UP000675940"/>
    </source>
</evidence>
<feature type="domain" description="3-deoxy-D-manno-octulosonic-acid transferase N-terminal" evidence="11">
    <location>
        <begin position="29"/>
        <end position="191"/>
    </location>
</feature>
<comment type="function">
    <text evidence="1 10">Involved in lipopolysaccharide (LPS) biosynthesis. Catalyzes the transfer of 3-deoxy-D-manno-octulosonate (Kdo) residue(s) from CMP-Kdo to lipid IV(A), the tetraacyldisaccharide-1,4'-bisphosphate precursor of lipid A.</text>
</comment>
<dbReference type="Gene3D" id="3.40.50.11720">
    <property type="entry name" value="3-Deoxy-D-manno-octulosonic-acid transferase, N-terminal domain"/>
    <property type="match status" value="1"/>
</dbReference>
<evidence type="ECO:0000256" key="10">
    <source>
        <dbReference type="RuleBase" id="RU365103"/>
    </source>
</evidence>
<proteinExistence type="inferred from homology"/>